<evidence type="ECO:0000313" key="4">
    <source>
        <dbReference type="Proteomes" id="UP000600865"/>
    </source>
</evidence>
<dbReference type="RefSeq" id="WP_189586093.1">
    <property type="nucleotide sequence ID" value="NZ_BMYV01000002.1"/>
</dbReference>
<dbReference type="InterPro" id="IPR051807">
    <property type="entry name" value="Sec-metab_biosynth-assoc"/>
</dbReference>
<keyword evidence="4" id="KW-1185">Reference proteome</keyword>
<name>A0A918KSB1_9PROT</name>
<gene>
    <name evidence="3" type="primary">yciI</name>
    <name evidence="3" type="ORF">GCM10011309_23380</name>
</gene>
<protein>
    <recommendedName>
        <fullName evidence="2">YCII-related domain-containing protein</fullName>
    </recommendedName>
</protein>
<proteinExistence type="inferred from homology"/>
<dbReference type="SUPFAM" id="SSF54909">
    <property type="entry name" value="Dimeric alpha+beta barrel"/>
    <property type="match status" value="1"/>
</dbReference>
<reference evidence="3 4" key="1">
    <citation type="journal article" date="2014" name="Int. J. Syst. Evol. Microbiol.">
        <title>Complete genome sequence of Corynebacterium casei LMG S-19264T (=DSM 44701T), isolated from a smear-ripened cheese.</title>
        <authorList>
            <consortium name="US DOE Joint Genome Institute (JGI-PGF)"/>
            <person name="Walter F."/>
            <person name="Albersmeier A."/>
            <person name="Kalinowski J."/>
            <person name="Ruckert C."/>
        </authorList>
    </citation>
    <scope>NUCLEOTIDE SEQUENCE [LARGE SCALE GENOMIC DNA]</scope>
    <source>
        <strain evidence="3 4">KCTC 23968</strain>
    </source>
</reference>
<dbReference type="Proteomes" id="UP000600865">
    <property type="component" value="Unassembled WGS sequence"/>
</dbReference>
<comment type="similarity">
    <text evidence="1">Belongs to the YciI family.</text>
</comment>
<evidence type="ECO:0000313" key="3">
    <source>
        <dbReference type="EMBL" id="GGX72371.1"/>
    </source>
</evidence>
<comment type="caution">
    <text evidence="3">The sequence shown here is derived from an EMBL/GenBank/DDBJ whole genome shotgun (WGS) entry which is preliminary data.</text>
</comment>
<dbReference type="Gene3D" id="3.30.70.1060">
    <property type="entry name" value="Dimeric alpha+beta barrel"/>
    <property type="match status" value="1"/>
</dbReference>
<dbReference type="EMBL" id="BMYV01000002">
    <property type="protein sequence ID" value="GGX72371.1"/>
    <property type="molecule type" value="Genomic_DNA"/>
</dbReference>
<feature type="domain" description="YCII-related" evidence="2">
    <location>
        <begin position="4"/>
        <end position="89"/>
    </location>
</feature>
<dbReference type="Pfam" id="PF03795">
    <property type="entry name" value="YCII"/>
    <property type="match status" value="1"/>
</dbReference>
<dbReference type="PANTHER" id="PTHR33606:SF3">
    <property type="entry name" value="PROTEIN YCII"/>
    <property type="match status" value="1"/>
</dbReference>
<accession>A0A918KSB1</accession>
<sequence length="96" mass="10875">MTHFLIYTEDKADSLHVRMEAREAHLEWALNHPTVKLISAGPWLDEAGDMRGSLLIVEGSDLKAVEAWLEDDPYNKAGLTAFRRVREFNWLLGAPA</sequence>
<dbReference type="AlphaFoldDB" id="A0A918KSB1"/>
<evidence type="ECO:0000256" key="1">
    <source>
        <dbReference type="ARBA" id="ARBA00007689"/>
    </source>
</evidence>
<organism evidence="3 4">
    <name type="scientific">Litorimonas cladophorae</name>
    <dbReference type="NCBI Taxonomy" id="1220491"/>
    <lineage>
        <taxon>Bacteria</taxon>
        <taxon>Pseudomonadati</taxon>
        <taxon>Pseudomonadota</taxon>
        <taxon>Alphaproteobacteria</taxon>
        <taxon>Maricaulales</taxon>
        <taxon>Robiginitomaculaceae</taxon>
    </lineage>
</organism>
<dbReference type="InterPro" id="IPR005545">
    <property type="entry name" value="YCII"/>
</dbReference>
<dbReference type="PANTHER" id="PTHR33606">
    <property type="entry name" value="PROTEIN YCII"/>
    <property type="match status" value="1"/>
</dbReference>
<dbReference type="InterPro" id="IPR011008">
    <property type="entry name" value="Dimeric_a/b-barrel"/>
</dbReference>
<evidence type="ECO:0000259" key="2">
    <source>
        <dbReference type="Pfam" id="PF03795"/>
    </source>
</evidence>